<sequence length="342" mass="39753">MKNQEPIALVSGSDDAYTLPLAVTIASAIKSLSADRRLDVYILDGGISDASKRRLLASWEDPRVSVQWIPVSRESFERFPVSHHINAATYMRLAIAEYLPASVQRAIYLDADMLVRQDLGLLWDEPQGDAALLAVQDYAAPFIDASTCLTNFEQAQPYLAAVHPIANFRELGLPADAPYFNGGMLVIDVKAWRERNLAKHLFECLEEHREHVLWWDQYALNVVLAGSWRSLDLRWNQGAHLYVYPSGEHSPFDSSTHRAIVEDPWIVHFCSPDKPWNYFCRHPYTDAFRKQVRQTDWHGWKPERPDEFMRRWWGHHYKPARERWKTQVRRIKENFRSRNRAA</sequence>
<dbReference type="KEGG" id="smam:Mal15_62970"/>
<protein>
    <submittedName>
        <fullName evidence="4">General stress protein A</fullName>
    </submittedName>
</protein>
<dbReference type="EMBL" id="CP036264">
    <property type="protein sequence ID" value="QEG02212.1"/>
    <property type="molecule type" value="Genomic_DNA"/>
</dbReference>
<keyword evidence="1" id="KW-0328">Glycosyltransferase</keyword>
<dbReference type="Gene3D" id="3.90.550.10">
    <property type="entry name" value="Spore Coat Polysaccharide Biosynthesis Protein SpsA, Chain A"/>
    <property type="match status" value="1"/>
</dbReference>
<accession>A0A5B9MLF9</accession>
<keyword evidence="3" id="KW-0479">Metal-binding</keyword>
<evidence type="ECO:0000256" key="2">
    <source>
        <dbReference type="ARBA" id="ARBA00022679"/>
    </source>
</evidence>
<dbReference type="PANTHER" id="PTHR13778:SF47">
    <property type="entry name" value="LIPOPOLYSACCHARIDE 1,3-GALACTOSYLTRANSFERASE"/>
    <property type="match status" value="1"/>
</dbReference>
<dbReference type="GO" id="GO:0016757">
    <property type="term" value="F:glycosyltransferase activity"/>
    <property type="evidence" value="ECO:0007669"/>
    <property type="project" value="UniProtKB-KW"/>
</dbReference>
<evidence type="ECO:0000256" key="1">
    <source>
        <dbReference type="ARBA" id="ARBA00022676"/>
    </source>
</evidence>
<evidence type="ECO:0000313" key="5">
    <source>
        <dbReference type="Proteomes" id="UP000321353"/>
    </source>
</evidence>
<proteinExistence type="predicted"/>
<evidence type="ECO:0000313" key="4">
    <source>
        <dbReference type="EMBL" id="QEG02212.1"/>
    </source>
</evidence>
<keyword evidence="2" id="KW-0808">Transferase</keyword>
<dbReference type="InterPro" id="IPR029044">
    <property type="entry name" value="Nucleotide-diphossugar_trans"/>
</dbReference>
<dbReference type="Proteomes" id="UP000321353">
    <property type="component" value="Chromosome"/>
</dbReference>
<dbReference type="RefSeq" id="WP_147871181.1">
    <property type="nucleotide sequence ID" value="NZ_CP036264.1"/>
</dbReference>
<dbReference type="AlphaFoldDB" id="A0A5B9MLF9"/>
<dbReference type="InterPro" id="IPR050748">
    <property type="entry name" value="Glycosyltrans_8_dom-fam"/>
</dbReference>
<evidence type="ECO:0000256" key="3">
    <source>
        <dbReference type="ARBA" id="ARBA00022723"/>
    </source>
</evidence>
<keyword evidence="5" id="KW-1185">Reference proteome</keyword>
<dbReference type="GO" id="GO:0046872">
    <property type="term" value="F:metal ion binding"/>
    <property type="evidence" value="ECO:0007669"/>
    <property type="project" value="UniProtKB-KW"/>
</dbReference>
<name>A0A5B9MLF9_9BACT</name>
<dbReference type="SUPFAM" id="SSF53448">
    <property type="entry name" value="Nucleotide-diphospho-sugar transferases"/>
    <property type="match status" value="1"/>
</dbReference>
<dbReference type="Pfam" id="PF01501">
    <property type="entry name" value="Glyco_transf_8"/>
    <property type="match status" value="1"/>
</dbReference>
<organism evidence="4 5">
    <name type="scientific">Stieleria maiorica</name>
    <dbReference type="NCBI Taxonomy" id="2795974"/>
    <lineage>
        <taxon>Bacteria</taxon>
        <taxon>Pseudomonadati</taxon>
        <taxon>Planctomycetota</taxon>
        <taxon>Planctomycetia</taxon>
        <taxon>Pirellulales</taxon>
        <taxon>Pirellulaceae</taxon>
        <taxon>Stieleria</taxon>
    </lineage>
</organism>
<reference evidence="4 5" key="1">
    <citation type="submission" date="2019-02" db="EMBL/GenBank/DDBJ databases">
        <title>Planctomycetal bacteria perform biofilm scaping via a novel small molecule.</title>
        <authorList>
            <person name="Jeske O."/>
            <person name="Boedeker C."/>
            <person name="Wiegand S."/>
            <person name="Breitling P."/>
            <person name="Kallscheuer N."/>
            <person name="Jogler M."/>
            <person name="Rohde M."/>
            <person name="Petersen J."/>
            <person name="Medema M.H."/>
            <person name="Surup F."/>
            <person name="Jogler C."/>
        </authorList>
    </citation>
    <scope>NUCLEOTIDE SEQUENCE [LARGE SCALE GENOMIC DNA]</scope>
    <source>
        <strain evidence="4 5">Mal15</strain>
    </source>
</reference>
<dbReference type="CDD" id="cd04194">
    <property type="entry name" value="GT8_A4GalT_like"/>
    <property type="match status" value="1"/>
</dbReference>
<gene>
    <name evidence="4" type="primary">gspA_1</name>
    <name evidence="4" type="ORF">Mal15_62970</name>
</gene>
<dbReference type="PANTHER" id="PTHR13778">
    <property type="entry name" value="GLYCOSYLTRANSFERASE 8 DOMAIN-CONTAINING PROTEIN"/>
    <property type="match status" value="1"/>
</dbReference>
<dbReference type="InterPro" id="IPR002495">
    <property type="entry name" value="Glyco_trans_8"/>
</dbReference>